<evidence type="ECO:0000256" key="1">
    <source>
        <dbReference type="PROSITE-ProRule" id="PRU00339"/>
    </source>
</evidence>
<dbReference type="InterPro" id="IPR029030">
    <property type="entry name" value="Caspase-like_dom_sf"/>
</dbReference>
<dbReference type="InterPro" id="IPR019734">
    <property type="entry name" value="TPR_rpt"/>
</dbReference>
<name>A0A3R6FH35_9BACT</name>
<dbReference type="InterPro" id="IPR011600">
    <property type="entry name" value="Pept_C14_caspase"/>
</dbReference>
<reference evidence="3 4" key="1">
    <citation type="submission" date="2018-08" db="EMBL/GenBank/DDBJ databases">
        <title>A genome reference for cultivated species of the human gut microbiota.</title>
        <authorList>
            <person name="Zou Y."/>
            <person name="Xue W."/>
            <person name="Luo G."/>
        </authorList>
    </citation>
    <scope>NUCLEOTIDE SEQUENCE [LARGE SCALE GENOMIC DNA]</scope>
    <source>
        <strain evidence="3 4">AF42-9</strain>
    </source>
</reference>
<feature type="domain" description="Peptidase C14 caspase" evidence="2">
    <location>
        <begin position="333"/>
        <end position="560"/>
    </location>
</feature>
<feature type="repeat" description="TPR" evidence="1">
    <location>
        <begin position="157"/>
        <end position="190"/>
    </location>
</feature>
<dbReference type="Gene3D" id="3.40.50.1460">
    <property type="match status" value="1"/>
</dbReference>
<keyword evidence="4" id="KW-1185">Reference proteome</keyword>
<dbReference type="Gene3D" id="1.25.40.10">
    <property type="entry name" value="Tetratricopeptide repeat domain"/>
    <property type="match status" value="2"/>
</dbReference>
<dbReference type="GO" id="GO:0006508">
    <property type="term" value="P:proteolysis"/>
    <property type="evidence" value="ECO:0007669"/>
    <property type="project" value="InterPro"/>
</dbReference>
<dbReference type="PANTHER" id="PTHR22576:SF37">
    <property type="entry name" value="MUCOSA-ASSOCIATED LYMPHOID TISSUE LYMPHOMA TRANSLOCATION PROTEIN 1"/>
    <property type="match status" value="1"/>
</dbReference>
<proteinExistence type="predicted"/>
<protein>
    <recommendedName>
        <fullName evidence="2">Peptidase C14 caspase domain-containing protein</fullName>
    </recommendedName>
</protein>
<keyword evidence="1" id="KW-0802">TPR repeat</keyword>
<evidence type="ECO:0000313" key="4">
    <source>
        <dbReference type="Proteomes" id="UP000286598"/>
    </source>
</evidence>
<dbReference type="Pfam" id="PF00656">
    <property type="entry name" value="Peptidase_C14"/>
    <property type="match status" value="1"/>
</dbReference>
<gene>
    <name evidence="3" type="ORF">DW060_05565</name>
</gene>
<evidence type="ECO:0000313" key="3">
    <source>
        <dbReference type="EMBL" id="RHK51078.1"/>
    </source>
</evidence>
<dbReference type="PROSITE" id="PS50005">
    <property type="entry name" value="TPR"/>
    <property type="match status" value="1"/>
</dbReference>
<dbReference type="Proteomes" id="UP000286598">
    <property type="component" value="Unassembled WGS sequence"/>
</dbReference>
<dbReference type="SUPFAM" id="SSF52129">
    <property type="entry name" value="Caspase-like"/>
    <property type="match status" value="1"/>
</dbReference>
<dbReference type="SMART" id="SM00028">
    <property type="entry name" value="TPR"/>
    <property type="match status" value="3"/>
</dbReference>
<dbReference type="EMBL" id="QRNO01000021">
    <property type="protein sequence ID" value="RHK51078.1"/>
    <property type="molecule type" value="Genomic_DNA"/>
</dbReference>
<sequence>MLLNLYPCLEDAVYFYAGRNNQAGTVRFAQAYVDLSLIYAFSNDNITNRENYPLITIFVATKLFNQKNYRDAISYYRAYLSTSDTQHRKEAFVNLAFSCYSLKNYTDAMYIAQKALAENPDDWTLIATGLQSAGIMKDDANLQRFLDKAFRVRPNDETLWLNQARLYQRQHKYEDAAKAYTRLYATHPNDIDVACGLAFCNYNAGVVLVKKASAVGKKSAGEELRLAARKYFVAAAPILEDLLEANPYAANIAKARAYCYSMLGDNNRLQQANSTLTAMKSTTVQKGAVPVLETYFTPTTEVSRVETAEVEDVFVSDIDIDVPVSNRNNTNTYAVVFGNEEYDNFSNVDYAINDATSFANYCNKVLGVPEDNIRVRKNATFSQMKEQINYLTKKANLNPDKLEVLVYYAGHGIPNVSTNEAYLLPCDASGTDFEFCYQLSNLYAQLDAMPIKRAVVFLDACFSGGTGRGDMLFKERYVYVKPKDAPTKKKTIVFSAASGDQTAMQYAEQHHGYFTYFLLKNLKETRGNINFLDLSEKISRQVSNIALDKNNKVQTPRIQFPATLGDAWKTMTLVK</sequence>
<dbReference type="InterPro" id="IPR011990">
    <property type="entry name" value="TPR-like_helical_dom_sf"/>
</dbReference>
<evidence type="ECO:0000259" key="2">
    <source>
        <dbReference type="Pfam" id="PF00656"/>
    </source>
</evidence>
<dbReference type="GO" id="GO:0004197">
    <property type="term" value="F:cysteine-type endopeptidase activity"/>
    <property type="evidence" value="ECO:0007669"/>
    <property type="project" value="InterPro"/>
</dbReference>
<comment type="caution">
    <text evidence="3">The sequence shown here is derived from an EMBL/GenBank/DDBJ whole genome shotgun (WGS) entry which is preliminary data.</text>
</comment>
<dbReference type="AlphaFoldDB" id="A0A3R6FH35"/>
<organism evidence="3 4">
    <name type="scientific">Leyella stercorea</name>
    <dbReference type="NCBI Taxonomy" id="363265"/>
    <lineage>
        <taxon>Bacteria</taxon>
        <taxon>Pseudomonadati</taxon>
        <taxon>Bacteroidota</taxon>
        <taxon>Bacteroidia</taxon>
        <taxon>Bacteroidales</taxon>
        <taxon>Prevotellaceae</taxon>
        <taxon>Leyella</taxon>
    </lineage>
</organism>
<accession>A0A3R6FH35</accession>
<dbReference type="SUPFAM" id="SSF48452">
    <property type="entry name" value="TPR-like"/>
    <property type="match status" value="1"/>
</dbReference>
<dbReference type="Pfam" id="PF13432">
    <property type="entry name" value="TPR_16"/>
    <property type="match status" value="2"/>
</dbReference>
<dbReference type="OrthoDB" id="1492850at2"/>
<dbReference type="PANTHER" id="PTHR22576">
    <property type="entry name" value="MUCOSA ASSOCIATED LYMPHOID TISSUE LYMPHOMA TRANSLOCATION PROTEIN 1/PARACASPASE"/>
    <property type="match status" value="1"/>
</dbReference>
<dbReference type="InterPro" id="IPR052039">
    <property type="entry name" value="Caspase-related_regulators"/>
</dbReference>